<organism evidence="1 2">
    <name type="scientific">Sphingorhabdus wooponensis</name>
    <dbReference type="NCBI Taxonomy" id="940136"/>
    <lineage>
        <taxon>Bacteria</taxon>
        <taxon>Pseudomonadati</taxon>
        <taxon>Pseudomonadota</taxon>
        <taxon>Alphaproteobacteria</taxon>
        <taxon>Sphingomonadales</taxon>
        <taxon>Sphingomonadaceae</taxon>
        <taxon>Sphingorhabdus</taxon>
    </lineage>
</organism>
<proteinExistence type="predicted"/>
<sequence length="89" mass="10246">MLTSIFVLSPVAADPRRGEQNEARQDMRAGKVKPLREIEANIVPRMRGMQYLGPEYDPTAQVYRLKFIDRDRVIFVDVDGRTGAVLRQR</sequence>
<gene>
    <name evidence="1" type="ORF">D7D48_02875</name>
</gene>
<reference evidence="1 2" key="1">
    <citation type="submission" date="2018-12" db="EMBL/GenBank/DDBJ databases">
        <authorList>
            <person name="Kim S.-J."/>
            <person name="Jung G.-Y."/>
        </authorList>
    </citation>
    <scope>NUCLEOTIDE SEQUENCE [LARGE SCALE GENOMIC DNA]</scope>
    <source>
        <strain evidence="1 2">03SU3-P</strain>
    </source>
</reference>
<evidence type="ECO:0008006" key="3">
    <source>
        <dbReference type="Google" id="ProtNLM"/>
    </source>
</evidence>
<evidence type="ECO:0000313" key="1">
    <source>
        <dbReference type="EMBL" id="RRQ52838.1"/>
    </source>
</evidence>
<dbReference type="EMBL" id="RWJI01000001">
    <property type="protein sequence ID" value="RRQ52838.1"/>
    <property type="molecule type" value="Genomic_DNA"/>
</dbReference>
<comment type="caution">
    <text evidence="1">The sequence shown here is derived from an EMBL/GenBank/DDBJ whole genome shotgun (WGS) entry which is preliminary data.</text>
</comment>
<dbReference type="AlphaFoldDB" id="A0A426RV38"/>
<dbReference type="OrthoDB" id="7428944at2"/>
<name>A0A426RV38_9SPHN</name>
<dbReference type="Proteomes" id="UP000268553">
    <property type="component" value="Unassembled WGS sequence"/>
</dbReference>
<keyword evidence="2" id="KW-1185">Reference proteome</keyword>
<accession>A0A426RV38</accession>
<evidence type="ECO:0000313" key="2">
    <source>
        <dbReference type="Proteomes" id="UP000268553"/>
    </source>
</evidence>
<protein>
    <recommendedName>
        <fullName evidence="3">PepSY domain-containing protein</fullName>
    </recommendedName>
</protein>